<gene>
    <name evidence="2" type="ORF">QT716_01230</name>
</gene>
<name>A0ABU4FVC5_9BACL</name>
<dbReference type="Proteomes" id="UP001280629">
    <property type="component" value="Unassembled WGS sequence"/>
</dbReference>
<sequence length="55" mass="6449">MSKEEQSILRMELQIGQLIRLVANLNERVDRLELHLEERNTSSPGVLQMKRMSRA</sequence>
<evidence type="ECO:0000313" key="3">
    <source>
        <dbReference type="Proteomes" id="UP001280629"/>
    </source>
</evidence>
<dbReference type="RefSeq" id="WP_317933854.1">
    <property type="nucleotide sequence ID" value="NZ_JAUBDH010000001.1"/>
</dbReference>
<organism evidence="2 3">
    <name type="scientific">Sporosarcina aquimarina</name>
    <dbReference type="NCBI Taxonomy" id="114975"/>
    <lineage>
        <taxon>Bacteria</taxon>
        <taxon>Bacillati</taxon>
        <taxon>Bacillota</taxon>
        <taxon>Bacilli</taxon>
        <taxon>Bacillales</taxon>
        <taxon>Caryophanaceae</taxon>
        <taxon>Sporosarcina</taxon>
    </lineage>
</organism>
<comment type="caution">
    <text evidence="2">The sequence shown here is derived from an EMBL/GenBank/DDBJ whole genome shotgun (WGS) entry which is preliminary data.</text>
</comment>
<reference evidence="2 3" key="1">
    <citation type="submission" date="2023-06" db="EMBL/GenBank/DDBJ databases">
        <title>Sporosarcina sp. nov., isolated from Korean traditional fermented seafood 'Jeotgal'.</title>
        <authorList>
            <person name="Yang A.-I."/>
            <person name="Shin N.-R."/>
        </authorList>
    </citation>
    <scope>NUCLEOTIDE SEQUENCE [LARGE SCALE GENOMIC DNA]</scope>
    <source>
        <strain evidence="2 3">KCTC3840</strain>
    </source>
</reference>
<protein>
    <submittedName>
        <fullName evidence="2">Uncharacterized protein</fullName>
    </submittedName>
</protein>
<dbReference type="EMBL" id="JAUBDH010000001">
    <property type="protein sequence ID" value="MDW0108665.1"/>
    <property type="molecule type" value="Genomic_DNA"/>
</dbReference>
<feature type="coiled-coil region" evidence="1">
    <location>
        <begin position="8"/>
        <end position="42"/>
    </location>
</feature>
<keyword evidence="3" id="KW-1185">Reference proteome</keyword>
<keyword evidence="1" id="KW-0175">Coiled coil</keyword>
<accession>A0ABU4FVC5</accession>
<proteinExistence type="predicted"/>
<evidence type="ECO:0000313" key="2">
    <source>
        <dbReference type="EMBL" id="MDW0108665.1"/>
    </source>
</evidence>
<evidence type="ECO:0000256" key="1">
    <source>
        <dbReference type="SAM" id="Coils"/>
    </source>
</evidence>